<dbReference type="AlphaFoldDB" id="A0A0F9JWA7"/>
<gene>
    <name evidence="1" type="ORF">LCGC14_1404960</name>
</gene>
<reference evidence="1" key="1">
    <citation type="journal article" date="2015" name="Nature">
        <title>Complex archaea that bridge the gap between prokaryotes and eukaryotes.</title>
        <authorList>
            <person name="Spang A."/>
            <person name="Saw J.H."/>
            <person name="Jorgensen S.L."/>
            <person name="Zaremba-Niedzwiedzka K."/>
            <person name="Martijn J."/>
            <person name="Lind A.E."/>
            <person name="van Eijk R."/>
            <person name="Schleper C."/>
            <person name="Guy L."/>
            <person name="Ettema T.J."/>
        </authorList>
    </citation>
    <scope>NUCLEOTIDE SEQUENCE</scope>
</reference>
<comment type="caution">
    <text evidence="1">The sequence shown here is derived from an EMBL/GenBank/DDBJ whole genome shotgun (WGS) entry which is preliminary data.</text>
</comment>
<accession>A0A0F9JWA7</accession>
<name>A0A0F9JWA7_9ZZZZ</name>
<organism evidence="1">
    <name type="scientific">marine sediment metagenome</name>
    <dbReference type="NCBI Taxonomy" id="412755"/>
    <lineage>
        <taxon>unclassified sequences</taxon>
        <taxon>metagenomes</taxon>
        <taxon>ecological metagenomes</taxon>
    </lineage>
</organism>
<protein>
    <submittedName>
        <fullName evidence="1">Uncharacterized protein</fullName>
    </submittedName>
</protein>
<dbReference type="EMBL" id="LAZR01009213">
    <property type="protein sequence ID" value="KKM73988.1"/>
    <property type="molecule type" value="Genomic_DNA"/>
</dbReference>
<proteinExistence type="predicted"/>
<evidence type="ECO:0000313" key="1">
    <source>
        <dbReference type="EMBL" id="KKM73988.1"/>
    </source>
</evidence>
<sequence length="92" mass="10369">MLTTYRMENHTGWGNSIGWSKYPTRIDGHLARKPKDGDYVTCAMESGRVGVFQVTSVEHCGDPADMFFADVKPIGYEDELDIPAEARRKTNE</sequence>